<protein>
    <submittedName>
        <fullName evidence="2">Uncharacterized protein</fullName>
    </submittedName>
</protein>
<feature type="region of interest" description="Disordered" evidence="1">
    <location>
        <begin position="132"/>
        <end position="154"/>
    </location>
</feature>
<evidence type="ECO:0000313" key="2">
    <source>
        <dbReference type="EMBL" id="CAA9339103.1"/>
    </source>
</evidence>
<dbReference type="EMBL" id="CADCUI010000016">
    <property type="protein sequence ID" value="CAA9339103.1"/>
    <property type="molecule type" value="Genomic_DNA"/>
</dbReference>
<name>A0A6J4LPG3_9ACTN</name>
<reference evidence="2" key="1">
    <citation type="submission" date="2020-02" db="EMBL/GenBank/DDBJ databases">
        <authorList>
            <person name="Meier V. D."/>
        </authorList>
    </citation>
    <scope>NUCLEOTIDE SEQUENCE</scope>
    <source>
        <strain evidence="2">AVDCRST_MAG34</strain>
    </source>
</reference>
<feature type="region of interest" description="Disordered" evidence="1">
    <location>
        <begin position="238"/>
        <end position="288"/>
    </location>
</feature>
<gene>
    <name evidence="2" type="ORF">AVDCRST_MAG34-691</name>
</gene>
<accession>A0A6J4LPG3</accession>
<organism evidence="2">
    <name type="scientific">uncultured Nocardioidaceae bacterium</name>
    <dbReference type="NCBI Taxonomy" id="253824"/>
    <lineage>
        <taxon>Bacteria</taxon>
        <taxon>Bacillati</taxon>
        <taxon>Actinomycetota</taxon>
        <taxon>Actinomycetes</taxon>
        <taxon>Propionibacteriales</taxon>
        <taxon>Nocardioidaceae</taxon>
        <taxon>environmental samples</taxon>
    </lineage>
</organism>
<feature type="compositionally biased region" description="Polar residues" evidence="1">
    <location>
        <begin position="1"/>
        <end position="10"/>
    </location>
</feature>
<sequence>AARGTWSSVSLAGAQGWVPVHGDAGVEPRGRHSRGGVGLRPAGPGPRQRRRTDVPPAPGHPPRRLPARRPAPGPLAGSPPAPGGLSVRRGRPGALGRHHRAVRAGRPGRVVPHLRLVPEPQVLCAVRQPAPVGRRHGRRRPGALARERPGGPAARLARHRRLGARPVVRLHRLDRHGAGLAGGRAGLVPRRPGERVVRHRGRRGLGAGRRHLLRGADAGAGLCRAGHVQRTCPHRCDRAAGDDDAGAPRGARQPVPDRRGADHRRLRVPARGHLGDDGPDGRAAAAAPRRAGLPVGVPCADGGVDGLPGLALLRGRAGRGRPGRGGCLDRRAGHRERVPPSVVDRSAGRGARGQPAGV</sequence>
<proteinExistence type="predicted"/>
<feature type="non-terminal residue" evidence="2">
    <location>
        <position position="358"/>
    </location>
</feature>
<feature type="compositionally biased region" description="Basic residues" evidence="1">
    <location>
        <begin position="88"/>
        <end position="100"/>
    </location>
</feature>
<feature type="region of interest" description="Disordered" evidence="1">
    <location>
        <begin position="315"/>
        <end position="358"/>
    </location>
</feature>
<feature type="compositionally biased region" description="Basic residues" evidence="1">
    <location>
        <begin position="261"/>
        <end position="270"/>
    </location>
</feature>
<feature type="compositionally biased region" description="Basic and acidic residues" evidence="1">
    <location>
        <begin position="327"/>
        <end position="338"/>
    </location>
</feature>
<evidence type="ECO:0000256" key="1">
    <source>
        <dbReference type="SAM" id="MobiDB-lite"/>
    </source>
</evidence>
<feature type="region of interest" description="Disordered" evidence="1">
    <location>
        <begin position="1"/>
        <end position="100"/>
    </location>
</feature>
<dbReference type="AlphaFoldDB" id="A0A6J4LPG3"/>
<feature type="compositionally biased region" description="Pro residues" evidence="1">
    <location>
        <begin position="69"/>
        <end position="82"/>
    </location>
</feature>
<feature type="non-terminal residue" evidence="2">
    <location>
        <position position="1"/>
    </location>
</feature>